<gene>
    <name evidence="4" type="ORF">KABA2_12S03454</name>
</gene>
<evidence type="ECO:0000313" key="4">
    <source>
        <dbReference type="EMBL" id="CAB4256968.1"/>
    </source>
</evidence>
<dbReference type="Pfam" id="PF10528">
    <property type="entry name" value="GLEYA"/>
    <property type="match status" value="1"/>
</dbReference>
<keyword evidence="2" id="KW-0732">Signal</keyword>
<dbReference type="PROSITE" id="PS51820">
    <property type="entry name" value="PA14"/>
    <property type="match status" value="1"/>
</dbReference>
<dbReference type="SUPFAM" id="SSF56988">
    <property type="entry name" value="Anthrax protective antigen"/>
    <property type="match status" value="1"/>
</dbReference>
<feature type="domain" description="PA14" evidence="3">
    <location>
        <begin position="56"/>
        <end position="215"/>
    </location>
</feature>
<proteinExistence type="predicted"/>
<protein>
    <submittedName>
        <fullName evidence="4">Similar to Saccharomyces cerevisiae YHR211W FLO5 Lectin-like cell wall protein (Flocculin) involved in flocculation</fullName>
    </submittedName>
</protein>
<feature type="chain" id="PRO_5034411322" evidence="2">
    <location>
        <begin position="25"/>
        <end position="927"/>
    </location>
</feature>
<dbReference type="InterPro" id="IPR037524">
    <property type="entry name" value="PA14/GLEYA"/>
</dbReference>
<dbReference type="GO" id="GO:0030246">
    <property type="term" value="F:carbohydrate binding"/>
    <property type="evidence" value="ECO:0007669"/>
    <property type="project" value="UniProtKB-KW"/>
</dbReference>
<dbReference type="Proteomes" id="UP000644660">
    <property type="component" value="Unassembled WGS sequence"/>
</dbReference>
<comment type="caution">
    <text evidence="4">The sequence shown here is derived from an EMBL/GenBank/DDBJ whole genome shotgun (WGS) entry which is preliminary data.</text>
</comment>
<keyword evidence="5" id="KW-1185">Reference proteome</keyword>
<accession>A0A8H2ZKH2</accession>
<feature type="compositionally biased region" description="Low complexity" evidence="1">
    <location>
        <begin position="287"/>
        <end position="321"/>
    </location>
</feature>
<dbReference type="RefSeq" id="XP_041408812.1">
    <property type="nucleotide sequence ID" value="XM_041552878.1"/>
</dbReference>
<dbReference type="GeneID" id="64860076"/>
<feature type="signal peptide" evidence="2">
    <location>
        <begin position="1"/>
        <end position="24"/>
    </location>
</feature>
<dbReference type="Gene3D" id="2.60.120.1560">
    <property type="match status" value="1"/>
</dbReference>
<sequence>MKIVTHFIQLLLIYLALLGFGVNSSETCEPILSEPEDGFQAKFFQYIYPDFAYEYSDSDFIDYGYSRDDRYLGTVNGVQDVNIYHFYNLNPDGPTYGQVNGFNISISNYSVEYTGWFVPQETGNHTFQIGQTDDGTKITLITESNSLCCCKDDSSMFVQALKIYDDTTIQTLVLELIAGVPHPIKIVYFNKQTINIQTVSFIDPSGIAHFTFDGFVKYYNQVQCATQETCGSSSDISPSLSSFTLPTDSSFTSPFISSTESSFMTSSGSFELSDSFSSSIIIPGPPSSTISSSTMSHDTLSSTETSDPLSDSLSSDKLSSTVPSNSQSLISSYPLFSEFSSDPQLSMTSSASLSNSGLSIISSDPLMSVTMSSMDLPSDISSSMISSSIPSSSESSLFSSLGLSSKLQSVIVSSDPHLSNTISDSSSISSSIVSSSTIFSDPKLSATSFDPLFSSSFSVLSSRTPSPIQPSSTIYSDLSSLISISDLFSTIVSSDMILPTTSYERSLSIMSLKSTEHNVSSYSPTPIISSSLPSCVITSDHPSSMTSLDMSSSMVSSESSIFFVSSSIHSSGSDSSVLFGHLSSPSNLLTPSVISSSESSLDSNFVTSTMYSSSYDQPSGSVTLSNKISSFSDPYTSIIKASTSYMIHEPSSNLTVISSYKTISLPLPSIDSSTTLNLTTKTSTVSNLNTIFSSNIIISDKPTYTTNIHSTNVQETNITDSRFSSVEESVSEITNGKTSTTSRLKSDQTETVLQSITEVPSPFKSSSLTLQMTTSHSEHLTSSKVSFTGWETKYSKTPSLLTSVPRESKSGTIFTITIESLDNGKESVNSNVIIPKTDTKDNIFITDAFKITTDTSSTNSTKTSVYTIYTSNVILATPDSPNNSIYGSEVHNGNSPSRLMINSNAGTINDITVGKVIIFLSFSFAWF</sequence>
<name>A0A8H2ZKH2_9SACH</name>
<evidence type="ECO:0000256" key="2">
    <source>
        <dbReference type="SAM" id="SignalP"/>
    </source>
</evidence>
<dbReference type="OrthoDB" id="4070698at2759"/>
<dbReference type="EMBL" id="CAEFZW010000012">
    <property type="protein sequence ID" value="CAB4256968.1"/>
    <property type="molecule type" value="Genomic_DNA"/>
</dbReference>
<evidence type="ECO:0000313" key="5">
    <source>
        <dbReference type="Proteomes" id="UP000644660"/>
    </source>
</evidence>
<organism evidence="4 5">
    <name type="scientific">Maudiozyma barnettii</name>
    <dbReference type="NCBI Taxonomy" id="61262"/>
    <lineage>
        <taxon>Eukaryota</taxon>
        <taxon>Fungi</taxon>
        <taxon>Dikarya</taxon>
        <taxon>Ascomycota</taxon>
        <taxon>Saccharomycotina</taxon>
        <taxon>Saccharomycetes</taxon>
        <taxon>Saccharomycetales</taxon>
        <taxon>Saccharomycetaceae</taxon>
        <taxon>Maudiozyma</taxon>
    </lineage>
</organism>
<reference evidence="4 5" key="1">
    <citation type="submission" date="2020-05" db="EMBL/GenBank/DDBJ databases">
        <authorList>
            <person name="Casaregola S."/>
            <person name="Devillers H."/>
            <person name="Grondin C."/>
        </authorList>
    </citation>
    <scope>NUCLEOTIDE SEQUENCE [LARGE SCALE GENOMIC DNA]</scope>
    <source>
        <strain evidence="4 5">CLIB 1767</strain>
    </source>
</reference>
<dbReference type="AlphaFoldDB" id="A0A8H2ZKH2"/>
<dbReference type="InterPro" id="IPR018871">
    <property type="entry name" value="GLEYA_adhesin_domain"/>
</dbReference>
<evidence type="ECO:0000256" key="1">
    <source>
        <dbReference type="SAM" id="MobiDB-lite"/>
    </source>
</evidence>
<evidence type="ECO:0000259" key="3">
    <source>
        <dbReference type="PROSITE" id="PS51820"/>
    </source>
</evidence>
<keyword evidence="4" id="KW-0430">Lectin</keyword>
<feature type="region of interest" description="Disordered" evidence="1">
    <location>
        <begin position="287"/>
        <end position="327"/>
    </location>
</feature>